<reference evidence="25" key="1">
    <citation type="journal article" date="2019" name="Int. J. Syst. Evol. Microbiol.">
        <title>The Global Catalogue of Microorganisms (GCM) 10K type strain sequencing project: providing services to taxonomists for standard genome sequencing and annotation.</title>
        <authorList>
            <consortium name="The Broad Institute Genomics Platform"/>
            <consortium name="The Broad Institute Genome Sequencing Center for Infectious Disease"/>
            <person name="Wu L."/>
            <person name="Ma J."/>
        </authorList>
    </citation>
    <scope>NUCLEOTIDE SEQUENCE [LARGE SCALE GENOMIC DNA]</scope>
    <source>
        <strain evidence="25">TISTR 1571</strain>
    </source>
</reference>
<evidence type="ECO:0000256" key="21">
    <source>
        <dbReference type="ARBA" id="ARBA00049981"/>
    </source>
</evidence>
<evidence type="ECO:0000256" key="9">
    <source>
        <dbReference type="ARBA" id="ARBA00022763"/>
    </source>
</evidence>
<keyword evidence="6" id="KW-0540">Nuclease</keyword>
<comment type="catalytic activity">
    <reaction evidence="20">
        <text>ATP + (deoxyribonucleotide)n-3'-hydroxyl + 5'-phospho-(deoxyribonucleotide)m = (deoxyribonucleotide)n+m + AMP + diphosphate.</text>
        <dbReference type="EC" id="6.5.1.1"/>
    </reaction>
</comment>
<dbReference type="PROSITE" id="PS00697">
    <property type="entry name" value="DNA_LIGASE_A1"/>
    <property type="match status" value="1"/>
</dbReference>
<dbReference type="Gene3D" id="2.40.50.140">
    <property type="entry name" value="Nucleic acid-binding proteins"/>
    <property type="match status" value="1"/>
</dbReference>
<keyword evidence="8" id="KW-0547">Nucleotide-binding</keyword>
<comment type="caution">
    <text evidence="24">The sequence shown here is derived from an EMBL/GenBank/DDBJ whole genome shotgun (WGS) entry which is preliminary data.</text>
</comment>
<evidence type="ECO:0000256" key="7">
    <source>
        <dbReference type="ARBA" id="ARBA00022723"/>
    </source>
</evidence>
<keyword evidence="9" id="KW-0227">DNA damage</keyword>
<dbReference type="EMBL" id="JBHUMZ010000049">
    <property type="protein sequence ID" value="MFD2639935.1"/>
    <property type="molecule type" value="Genomic_DNA"/>
</dbReference>
<dbReference type="Gene3D" id="3.30.470.30">
    <property type="entry name" value="DNA ligase/mRNA capping enzyme"/>
    <property type="match status" value="1"/>
</dbReference>
<evidence type="ECO:0000256" key="13">
    <source>
        <dbReference type="ARBA" id="ARBA00022932"/>
    </source>
</evidence>
<dbReference type="NCBIfam" id="TIGR02778">
    <property type="entry name" value="ligD_pol"/>
    <property type="match status" value="1"/>
</dbReference>
<dbReference type="Pfam" id="PF21686">
    <property type="entry name" value="LigD_Prim-Pol"/>
    <property type="match status" value="1"/>
</dbReference>
<dbReference type="PROSITE" id="PS50160">
    <property type="entry name" value="DNA_LIGASE_A3"/>
    <property type="match status" value="1"/>
</dbReference>
<evidence type="ECO:0000256" key="4">
    <source>
        <dbReference type="ARBA" id="ARBA00022679"/>
    </source>
</evidence>
<keyword evidence="16" id="KW-0234">DNA repair</keyword>
<protein>
    <recommendedName>
        <fullName evidence="2">DNA ligase (ATP)</fullName>
        <ecNumber evidence="2">6.5.1.1</ecNumber>
    </recommendedName>
    <alternativeName>
        <fullName evidence="19">NHEJ DNA polymerase</fullName>
    </alternativeName>
</protein>
<dbReference type="Pfam" id="PF01068">
    <property type="entry name" value="DNA_ligase_A_M"/>
    <property type="match status" value="1"/>
</dbReference>
<keyword evidence="10" id="KW-0378">Hydrolase</keyword>
<accession>A0ABW5QDS0</accession>
<evidence type="ECO:0000256" key="19">
    <source>
        <dbReference type="ARBA" id="ARBA00029943"/>
    </source>
</evidence>
<organism evidence="24 25">
    <name type="scientific">Piscibacillus salipiscarius</name>
    <dbReference type="NCBI Taxonomy" id="299480"/>
    <lineage>
        <taxon>Bacteria</taxon>
        <taxon>Bacillati</taxon>
        <taxon>Bacillota</taxon>
        <taxon>Bacilli</taxon>
        <taxon>Bacillales</taxon>
        <taxon>Bacillaceae</taxon>
        <taxon>Piscibacillus</taxon>
    </lineage>
</organism>
<evidence type="ECO:0000256" key="18">
    <source>
        <dbReference type="ARBA" id="ARBA00023268"/>
    </source>
</evidence>
<keyword evidence="5" id="KW-0548">Nucleotidyltransferase</keyword>
<keyword evidence="3 24" id="KW-0436">Ligase</keyword>
<keyword evidence="4" id="KW-0808">Transferase</keyword>
<keyword evidence="25" id="KW-1185">Reference proteome</keyword>
<proteinExistence type="inferred from homology"/>
<evidence type="ECO:0000256" key="10">
    <source>
        <dbReference type="ARBA" id="ARBA00022801"/>
    </source>
</evidence>
<evidence type="ECO:0000256" key="1">
    <source>
        <dbReference type="ARBA" id="ARBA00001936"/>
    </source>
</evidence>
<dbReference type="InterPro" id="IPR014145">
    <property type="entry name" value="LigD_pol_dom"/>
</dbReference>
<keyword evidence="11" id="KW-0269">Exonuclease</keyword>
<evidence type="ECO:0000256" key="2">
    <source>
        <dbReference type="ARBA" id="ARBA00012727"/>
    </source>
</evidence>
<keyword evidence="13" id="KW-0239">DNA-directed DNA polymerase</keyword>
<keyword evidence="17" id="KW-0464">Manganese</keyword>
<dbReference type="NCBIfam" id="TIGR02776">
    <property type="entry name" value="NHEJ_ligase_prk"/>
    <property type="match status" value="1"/>
</dbReference>
<evidence type="ECO:0000256" key="14">
    <source>
        <dbReference type="ARBA" id="ARBA00023125"/>
    </source>
</evidence>
<evidence type="ECO:0000256" key="17">
    <source>
        <dbReference type="ARBA" id="ARBA00023211"/>
    </source>
</evidence>
<evidence type="ECO:0000256" key="11">
    <source>
        <dbReference type="ARBA" id="ARBA00022839"/>
    </source>
</evidence>
<evidence type="ECO:0000256" key="15">
    <source>
        <dbReference type="ARBA" id="ARBA00023172"/>
    </source>
</evidence>
<evidence type="ECO:0000313" key="24">
    <source>
        <dbReference type="EMBL" id="MFD2639935.1"/>
    </source>
</evidence>
<comment type="similarity">
    <text evidence="21">In the C-terminal section; belongs to the ATP-dependent DNA ligase family.</text>
</comment>
<comment type="cofactor">
    <cofactor evidence="1">
        <name>Mn(2+)</name>
        <dbReference type="ChEBI" id="CHEBI:29035"/>
    </cofactor>
</comment>
<dbReference type="SUPFAM" id="SSF56091">
    <property type="entry name" value="DNA ligase/mRNA capping enzyme, catalytic domain"/>
    <property type="match status" value="1"/>
</dbReference>
<dbReference type="Gene3D" id="3.90.920.10">
    <property type="entry name" value="DNA primase, PRIM domain"/>
    <property type="match status" value="1"/>
</dbReference>
<keyword evidence="15" id="KW-0233">DNA recombination</keyword>
<evidence type="ECO:0000256" key="20">
    <source>
        <dbReference type="ARBA" id="ARBA00034003"/>
    </source>
</evidence>
<dbReference type="SUPFAM" id="SSF50249">
    <property type="entry name" value="Nucleic acid-binding proteins"/>
    <property type="match status" value="1"/>
</dbReference>
<name>A0ABW5QDS0_9BACI</name>
<evidence type="ECO:0000256" key="6">
    <source>
        <dbReference type="ARBA" id="ARBA00022722"/>
    </source>
</evidence>
<keyword evidence="14" id="KW-0238">DNA-binding</keyword>
<dbReference type="CDD" id="cd07906">
    <property type="entry name" value="Adenylation_DNA_ligase_LigD_LigC"/>
    <property type="match status" value="1"/>
</dbReference>
<evidence type="ECO:0000313" key="25">
    <source>
        <dbReference type="Proteomes" id="UP001597452"/>
    </source>
</evidence>
<dbReference type="InterPro" id="IPR014146">
    <property type="entry name" value="LigD_ligase_dom"/>
</dbReference>
<dbReference type="InterPro" id="IPR016059">
    <property type="entry name" value="DNA_ligase_ATP-dep_CS"/>
</dbReference>
<dbReference type="GO" id="GO:0003910">
    <property type="term" value="F:DNA ligase (ATP) activity"/>
    <property type="evidence" value="ECO:0007669"/>
    <property type="project" value="UniProtKB-EC"/>
</dbReference>
<dbReference type="EC" id="6.5.1.1" evidence="2"/>
<evidence type="ECO:0000256" key="3">
    <source>
        <dbReference type="ARBA" id="ARBA00022598"/>
    </source>
</evidence>
<evidence type="ECO:0000256" key="16">
    <source>
        <dbReference type="ARBA" id="ARBA00023204"/>
    </source>
</evidence>
<keyword evidence="18" id="KW-0511">Multifunctional enzyme</keyword>
<keyword evidence="7" id="KW-0479">Metal-binding</keyword>
<feature type="domain" description="ATP-dependent DNA ligase family profile" evidence="23">
    <location>
        <begin position="107"/>
        <end position="205"/>
    </location>
</feature>
<dbReference type="InterPro" id="IPR012310">
    <property type="entry name" value="DNA_ligase_ATP-dep_cent"/>
</dbReference>
<dbReference type="InterPro" id="IPR052171">
    <property type="entry name" value="NHEJ_LigD"/>
</dbReference>
<dbReference type="InterPro" id="IPR012340">
    <property type="entry name" value="NA-bd_OB-fold"/>
</dbReference>
<dbReference type="PANTHER" id="PTHR42705:SF2">
    <property type="entry name" value="BIFUNCTIONAL NON-HOMOLOGOUS END JOINING PROTEIN LIGD"/>
    <property type="match status" value="1"/>
</dbReference>
<dbReference type="InterPro" id="IPR014143">
    <property type="entry name" value="NHEJ_ligase_prk"/>
</dbReference>
<comment type="similarity">
    <text evidence="22">In the N-terminal section; belongs to the LigD polymerase family.</text>
</comment>
<keyword evidence="12" id="KW-0067">ATP-binding</keyword>
<evidence type="ECO:0000259" key="23">
    <source>
        <dbReference type="PROSITE" id="PS50160"/>
    </source>
</evidence>
<evidence type="ECO:0000256" key="5">
    <source>
        <dbReference type="ARBA" id="ARBA00022695"/>
    </source>
</evidence>
<evidence type="ECO:0000256" key="22">
    <source>
        <dbReference type="ARBA" id="ARBA00049990"/>
    </source>
</evidence>
<dbReference type="Proteomes" id="UP001597452">
    <property type="component" value="Unassembled WGS sequence"/>
</dbReference>
<dbReference type="NCBIfam" id="TIGR02779">
    <property type="entry name" value="NHEJ_ligase_lig"/>
    <property type="match status" value="1"/>
</dbReference>
<evidence type="ECO:0000256" key="12">
    <source>
        <dbReference type="ARBA" id="ARBA00022840"/>
    </source>
</evidence>
<dbReference type="RefSeq" id="WP_377329990.1">
    <property type="nucleotide sequence ID" value="NZ_JBHUMZ010000049.1"/>
</dbReference>
<sequence>MWKPMIPTLVDEPPLKKNWIFETKYDGFRCGLSWTSEDIKLISRNQKDLTENFPEVVEWCKSQQHKIEDLLPLFIDGEIVILRTEFQAIFDLVQQRGRIKTKKKINQAKQNRPATFMAFDLIHYQNHDISNQSLRDRRKKLEQISQHLQTENFAFRRPFNLVQQFNQYDEIHGVIKLHQAEGIVAKKTSSPYSNGKRTNDWVKIKNYRMVQGAITNWNANNDYFEVAYFNEDQFNTLGKVKNGFKEKDKKTLITFIQEHGEQTSSSLWSVHPSACIDIKCLDAKDGELREPFFHQFRFDLEPDDVTKDLVREGLAQLPKEIELSKPDKELFPHTTKRDYVLYLREVAPILLPRLQDKRLTMIRYPDGIDEHSFYQKHLPDYAPDYIQTVPGDEDEEDILCQDLKSLLWFGNHAALEFHVPFQTIHSSYPDEMVFDLDPPSLNEFSLAIVAAQLIKEMCEHKGFKTFAKTSGKTGLQVHIPLEPESMTFDETREFMEAVANVLVTKYPNDYTIERLKKNRGNRLYVDYIQHAPGKTIVAPYSPRATRHASVATPLYWDEVTEQLDPTNFTIHSVPERIKRIGCPFLQMPNS</sequence>
<gene>
    <name evidence="24" type="primary">ligD</name>
    <name evidence="24" type="ORF">ACFSW4_13785</name>
</gene>
<evidence type="ECO:0000256" key="8">
    <source>
        <dbReference type="ARBA" id="ARBA00022741"/>
    </source>
</evidence>
<dbReference type="PANTHER" id="PTHR42705">
    <property type="entry name" value="BIFUNCTIONAL NON-HOMOLOGOUS END JOINING PROTEIN LIGD"/>
    <property type="match status" value="1"/>
</dbReference>